<proteinExistence type="predicted"/>
<dbReference type="AlphaFoldDB" id="A0A1D8B1X1"/>
<keyword evidence="1" id="KW-0812">Transmembrane</keyword>
<evidence type="ECO:0000313" key="2">
    <source>
        <dbReference type="EMBL" id="AOS47128.1"/>
    </source>
</evidence>
<dbReference type="Proteomes" id="UP000095214">
    <property type="component" value="Chromosome"/>
</dbReference>
<feature type="transmembrane region" description="Helical" evidence="1">
    <location>
        <begin position="69"/>
        <end position="87"/>
    </location>
</feature>
<evidence type="ECO:0000313" key="3">
    <source>
        <dbReference type="Proteomes" id="UP000095214"/>
    </source>
</evidence>
<feature type="transmembrane region" description="Helical" evidence="1">
    <location>
        <begin position="39"/>
        <end position="57"/>
    </location>
</feature>
<sequence>MDKRNDRGRAVLGALTGCVIVGGIGSVVGLTVLDHPHRAVWALVATLVVVAGARLAIPGRPWFTSRYRGADAAVLLAVAGAIAYLSSYTSTMAVH</sequence>
<keyword evidence="1" id="KW-1133">Transmembrane helix</keyword>
<dbReference type="KEGG" id="phon:BH719_04040"/>
<keyword evidence="1" id="KW-0472">Membrane</keyword>
<reference evidence="2 3" key="1">
    <citation type="submission" date="2016-09" db="EMBL/GenBank/DDBJ databases">
        <title>Complete genome sequence of Actinomyces hongkongensis HKU8.</title>
        <authorList>
            <person name="Gao Y.-X."/>
            <person name="Zhou Y.-Y."/>
            <person name="Xie Y."/>
            <person name="Wang M."/>
            <person name="Wang S.-J."/>
            <person name="Shen S.-G."/>
        </authorList>
    </citation>
    <scope>NUCLEOTIDE SEQUENCE [LARGE SCALE GENOMIC DNA]</scope>
    <source>
        <strain evidence="2 3">HKU8</strain>
    </source>
</reference>
<dbReference type="RefSeq" id="WP_009743480.1">
    <property type="nucleotide sequence ID" value="NZ_CP017298.1"/>
</dbReference>
<dbReference type="STRING" id="178339.BH719_04040"/>
<gene>
    <name evidence="2" type="ORF">BH719_04040</name>
</gene>
<evidence type="ECO:0000256" key="1">
    <source>
        <dbReference type="SAM" id="Phobius"/>
    </source>
</evidence>
<protein>
    <submittedName>
        <fullName evidence="2">DUF3017 domain-containing protein</fullName>
    </submittedName>
</protein>
<feature type="transmembrane region" description="Helical" evidence="1">
    <location>
        <begin position="12"/>
        <end position="33"/>
    </location>
</feature>
<dbReference type="EMBL" id="CP017298">
    <property type="protein sequence ID" value="AOS47128.1"/>
    <property type="molecule type" value="Genomic_DNA"/>
</dbReference>
<name>A0A1D8B1X1_9ACTO</name>
<accession>A0A1D8B1X1</accession>
<organism evidence="2 3">
    <name type="scientific">Pauljensenia hongkongensis</name>
    <dbReference type="NCBI Taxonomy" id="178339"/>
    <lineage>
        <taxon>Bacteria</taxon>
        <taxon>Bacillati</taxon>
        <taxon>Actinomycetota</taxon>
        <taxon>Actinomycetes</taxon>
        <taxon>Actinomycetales</taxon>
        <taxon>Actinomycetaceae</taxon>
        <taxon>Pauljensenia</taxon>
    </lineage>
</organism>
<keyword evidence="3" id="KW-1185">Reference proteome</keyword>